<evidence type="ECO:0000256" key="4">
    <source>
        <dbReference type="ARBA" id="ARBA00007658"/>
    </source>
</evidence>
<comment type="pathway">
    <text evidence="3">Protein modification; protein glycosylation.</text>
</comment>
<evidence type="ECO:0000256" key="9">
    <source>
        <dbReference type="ARBA" id="ARBA00023180"/>
    </source>
</evidence>
<comment type="cofactor">
    <cofactor evidence="1 14">
        <name>Ca(2+)</name>
        <dbReference type="ChEBI" id="CHEBI:29108"/>
    </cofactor>
</comment>
<dbReference type="PRINTS" id="PR00747">
    <property type="entry name" value="GLYHDRLASE47"/>
</dbReference>
<evidence type="ECO:0000256" key="13">
    <source>
        <dbReference type="PIRSR" id="PIRSR601382-1"/>
    </source>
</evidence>
<dbReference type="InterPro" id="IPR036026">
    <property type="entry name" value="Seven-hairpin_glycosidases"/>
</dbReference>
<keyword evidence="17" id="KW-1185">Reference proteome</keyword>
<accession>A0A6P4YGS6</accession>
<evidence type="ECO:0000256" key="3">
    <source>
        <dbReference type="ARBA" id="ARBA00004922"/>
    </source>
</evidence>
<evidence type="ECO:0000256" key="12">
    <source>
        <dbReference type="ARBA" id="ARBA00048605"/>
    </source>
</evidence>
<dbReference type="InterPro" id="IPR044674">
    <property type="entry name" value="EDEM1/2/3"/>
</dbReference>
<dbReference type="GO" id="GO:1904380">
    <property type="term" value="P:endoplasmic reticulum mannose trimming"/>
    <property type="evidence" value="ECO:0007669"/>
    <property type="project" value="InterPro"/>
</dbReference>
<feature type="binding site" evidence="14">
    <location>
        <position position="486"/>
    </location>
    <ligand>
        <name>Ca(2+)</name>
        <dbReference type="ChEBI" id="CHEBI:29108"/>
    </ligand>
</feature>
<keyword evidence="8" id="KW-0256">Endoplasmic reticulum</keyword>
<dbReference type="Gene3D" id="3.50.30.30">
    <property type="match status" value="1"/>
</dbReference>
<evidence type="ECO:0000256" key="1">
    <source>
        <dbReference type="ARBA" id="ARBA00001913"/>
    </source>
</evidence>
<dbReference type="RefSeq" id="XP_019621124.1">
    <property type="nucleotide sequence ID" value="XM_019765565.1"/>
</dbReference>
<dbReference type="InterPro" id="IPR046450">
    <property type="entry name" value="PA_dom_sf"/>
</dbReference>
<evidence type="ECO:0000313" key="18">
    <source>
        <dbReference type="RefSeq" id="XP_019621124.1"/>
    </source>
</evidence>
<name>A0A6P4YGS6_BRABE</name>
<dbReference type="AlphaFoldDB" id="A0A6P4YGS6"/>
<dbReference type="FunFam" id="1.50.10.10:FF:000008">
    <property type="entry name" value="alpha-1,2-Mannosidase"/>
    <property type="match status" value="1"/>
</dbReference>
<organism evidence="17 18">
    <name type="scientific">Branchiostoma belcheri</name>
    <name type="common">Amphioxus</name>
    <dbReference type="NCBI Taxonomy" id="7741"/>
    <lineage>
        <taxon>Eukaryota</taxon>
        <taxon>Metazoa</taxon>
        <taxon>Chordata</taxon>
        <taxon>Cephalochordata</taxon>
        <taxon>Leptocardii</taxon>
        <taxon>Amphioxiformes</taxon>
        <taxon>Branchiostomatidae</taxon>
        <taxon>Branchiostoma</taxon>
    </lineage>
</organism>
<reference evidence="18" key="1">
    <citation type="submission" date="2025-08" db="UniProtKB">
        <authorList>
            <consortium name="RefSeq"/>
        </authorList>
    </citation>
    <scope>IDENTIFICATION</scope>
    <source>
        <tissue evidence="18">Gonad</tissue>
    </source>
</reference>
<dbReference type="EC" id="3.2.1.-" evidence="15"/>
<dbReference type="InterPro" id="IPR001382">
    <property type="entry name" value="Glyco_hydro_47"/>
</dbReference>
<dbReference type="KEGG" id="bbel:109467545"/>
<evidence type="ECO:0000256" key="5">
    <source>
        <dbReference type="ARBA" id="ARBA00022723"/>
    </source>
</evidence>
<dbReference type="GO" id="GO:0044322">
    <property type="term" value="C:endoplasmic reticulum quality control compartment"/>
    <property type="evidence" value="ECO:0007669"/>
    <property type="project" value="GOC"/>
</dbReference>
<dbReference type="OrthoDB" id="8118055at2759"/>
<dbReference type="GO" id="GO:0005509">
    <property type="term" value="F:calcium ion binding"/>
    <property type="evidence" value="ECO:0007669"/>
    <property type="project" value="InterPro"/>
</dbReference>
<dbReference type="GO" id="GO:0006986">
    <property type="term" value="P:response to unfolded protein"/>
    <property type="evidence" value="ECO:0007669"/>
    <property type="project" value="UniProtKB-KW"/>
</dbReference>
<dbReference type="GO" id="GO:0005975">
    <property type="term" value="P:carbohydrate metabolic process"/>
    <property type="evidence" value="ECO:0007669"/>
    <property type="project" value="InterPro"/>
</dbReference>
<comment type="similarity">
    <text evidence="4 15">Belongs to the glycosyl hydrolase 47 family.</text>
</comment>
<keyword evidence="15" id="KW-0326">Glycosidase</keyword>
<evidence type="ECO:0000313" key="17">
    <source>
        <dbReference type="Proteomes" id="UP000515135"/>
    </source>
</evidence>
<evidence type="ECO:0000256" key="8">
    <source>
        <dbReference type="ARBA" id="ARBA00022824"/>
    </source>
</evidence>
<proteinExistence type="inferred from homology"/>
<dbReference type="SUPFAM" id="SSF52025">
    <property type="entry name" value="PA domain"/>
    <property type="match status" value="1"/>
</dbReference>
<dbReference type="PANTHER" id="PTHR45679">
    <property type="entry name" value="ER DEGRADATION-ENHANCING ALPHA-MANNOSIDASE-LIKE PROTEIN 2"/>
    <property type="match status" value="1"/>
</dbReference>
<evidence type="ECO:0000256" key="15">
    <source>
        <dbReference type="RuleBase" id="RU361193"/>
    </source>
</evidence>
<feature type="active site" evidence="13">
    <location>
        <position position="400"/>
    </location>
</feature>
<dbReference type="GeneID" id="109467545"/>
<keyword evidence="6" id="KW-0732">Signal</keyword>
<gene>
    <name evidence="18" type="primary">LOC109467545</name>
</gene>
<keyword evidence="10" id="KW-0834">Unfolded protein response</keyword>
<evidence type="ECO:0000256" key="7">
    <source>
        <dbReference type="ARBA" id="ARBA00022801"/>
    </source>
</evidence>
<sequence>MCGGTAGWAAPGLELGVYVCVIFLLAVVQVDNAAGVQVMTSKEKLQAKKQVLEMFDHAYSSYLTYAYPADELMPLSCKGRVRGVDPSRGDVDDILGGYSLTLIDTLDTLAVLGHLDKFEDAVKMIILQVSLNNDVVVSVFETNIRVLGGLLGGHVVASLLRDQGERMQWYRDELLTLAKECGYRLLPAFNTTTGMPYPRVNLRHGIVKGRSRTGTETDTCTACAGTMILEFAALSRLTGDPIFEEKARKAMQFLWERRQRSSDLVGTVINIHTGDWVRRESGVGAGIDSYYEYLFKAYMLLGDAAFLERFNTHYAAVMRYISQGPLLLDVHMHKPNVVSRNFMDSLLAFWPGLQVLTGDIKPAIETHEMLYQVLQRHSFLPEAFTTDFKVHWPQHPLRPELVESTYFLYKATGDPYYLGVGKTIMENIQRHARVPCGFAGLKDVRTGSHEDRMDSYFLAETFKYLYLLFTEEEDLWLDLDDYVFTTEAHLLPLRLATSFVNGTQNDSPTVTVTTFPTASDRKYQQSCPNVNYLFPGHKTYAKTIRHPLKDFVEQRCPKPTSARPREKVQASRKPTLRARDFIADNPEHIQALRKMGIRLVTMQDGRVQLLHTSTQAFSPDDAEEGMRFMQEMIELSKTQGESDLQPRVVQLTSPPFLGSVVLTAGPAQFGPDLVGTPGVSGTVVIGESIKGCTDLANAAQVRDKIVLMERGSCMFIEKARRAQDAGAAAAIVIDNTQGTSSDTSPVFAMSGDGVKDVYIPSVFLFQKEGHLLMDAIKDHGTVEVLLVDKAQPPEKIIRKHAEEEEARLKETDINVEVKVKDEL</sequence>
<comment type="subcellular location">
    <subcellularLocation>
        <location evidence="2">Endoplasmic reticulum</location>
    </subcellularLocation>
</comment>
<keyword evidence="7 15" id="KW-0378">Hydrolase</keyword>
<dbReference type="InterPro" id="IPR003137">
    <property type="entry name" value="PA_domain"/>
</dbReference>
<comment type="catalytic activity">
    <reaction evidence="12">
        <text>N(4)-(alpha-D-Man-(1-&gt;2)-alpha-D-Man-(1-&gt;2)-alpha-D-Man-(1-&gt;3)-[alpha-D-Man-(1-&gt;2)-alpha-D-Man-(1-&gt;3)-[alpha-D-Man-(1-&gt;2)-alpha-D-Man-(1-&gt;6)]-alpha-D-Man-(1-&gt;6)]-beta-D-Man-(1-&gt;4)-beta-D-GlcNAc-(1-&gt;4)-beta-D-GlcNAc)-L-asparaginyl-[protein] (N-glucan mannose isomer 9A1,2,3B1,2,3) + 4 H2O = N(4)-(alpha-D-Man-(1-&gt;3)-[alpha-D-Man-(1-&gt;3)-[alpha-D-Man-(1-&gt;6)]-alpha-D-Man-(1-&gt;6)]-beta-D-Man-(1-&gt;4)-beta-D-GlcNAc-(1-&gt;4)-beta-D-GlcNAc)-L-asparaginyl-[protein] (N-glucan mannose isomer 5A1,2) + 4 beta-D-mannose</text>
        <dbReference type="Rhea" id="RHEA:56008"/>
        <dbReference type="Rhea" id="RHEA-COMP:14356"/>
        <dbReference type="Rhea" id="RHEA-COMP:14367"/>
        <dbReference type="ChEBI" id="CHEBI:15377"/>
        <dbReference type="ChEBI" id="CHEBI:28563"/>
        <dbReference type="ChEBI" id="CHEBI:59087"/>
        <dbReference type="ChEBI" id="CHEBI:139493"/>
        <dbReference type="EC" id="3.2.1.113"/>
    </reaction>
</comment>
<feature type="active site" evidence="13">
    <location>
        <position position="288"/>
    </location>
</feature>
<protein>
    <recommendedName>
        <fullName evidence="15">alpha-1,2-Mannosidase</fullName>
        <ecNumber evidence="15">3.2.1.-</ecNumber>
    </recommendedName>
</protein>
<dbReference type="Pfam" id="PF02225">
    <property type="entry name" value="PA"/>
    <property type="match status" value="1"/>
</dbReference>
<evidence type="ECO:0000256" key="10">
    <source>
        <dbReference type="ARBA" id="ARBA00023230"/>
    </source>
</evidence>
<evidence type="ECO:0000259" key="16">
    <source>
        <dbReference type="Pfam" id="PF02225"/>
    </source>
</evidence>
<dbReference type="SUPFAM" id="SSF48225">
    <property type="entry name" value="Seven-hairpin glycosidases"/>
    <property type="match status" value="1"/>
</dbReference>
<dbReference type="GO" id="GO:0004571">
    <property type="term" value="F:mannosyl-oligosaccharide 1,2-alpha-mannosidase activity"/>
    <property type="evidence" value="ECO:0007669"/>
    <property type="project" value="UniProtKB-EC"/>
</dbReference>
<evidence type="ECO:0000256" key="11">
    <source>
        <dbReference type="ARBA" id="ARBA00047669"/>
    </source>
</evidence>
<dbReference type="Pfam" id="PF01532">
    <property type="entry name" value="Glyco_hydro_47"/>
    <property type="match status" value="1"/>
</dbReference>
<dbReference type="PANTHER" id="PTHR45679:SF2">
    <property type="entry name" value="ER DEGRADATION-ENHANCING ALPHA-MANNOSIDASE-LIKE PROTEIN 3"/>
    <property type="match status" value="1"/>
</dbReference>
<evidence type="ECO:0000256" key="6">
    <source>
        <dbReference type="ARBA" id="ARBA00022729"/>
    </source>
</evidence>
<evidence type="ECO:0000256" key="14">
    <source>
        <dbReference type="PIRSR" id="PIRSR601382-2"/>
    </source>
</evidence>
<feature type="active site" description="Proton donor" evidence="13">
    <location>
        <position position="141"/>
    </location>
</feature>
<keyword evidence="9" id="KW-0325">Glycoprotein</keyword>
<keyword evidence="5 14" id="KW-0479">Metal-binding</keyword>
<dbReference type="Gene3D" id="1.50.10.10">
    <property type="match status" value="1"/>
</dbReference>
<dbReference type="InterPro" id="IPR012341">
    <property type="entry name" value="6hp_glycosidase-like_sf"/>
</dbReference>
<dbReference type="Proteomes" id="UP000515135">
    <property type="component" value="Unplaced"/>
</dbReference>
<keyword evidence="14" id="KW-0106">Calcium</keyword>
<dbReference type="GO" id="GO:0016020">
    <property type="term" value="C:membrane"/>
    <property type="evidence" value="ECO:0007669"/>
    <property type="project" value="InterPro"/>
</dbReference>
<feature type="domain" description="PA" evidence="16">
    <location>
        <begin position="679"/>
        <end position="771"/>
    </location>
</feature>
<comment type="catalytic activity">
    <reaction evidence="11">
        <text>N(4)-(alpha-D-Man-(1-&gt;2)-alpha-D-Man-(1-&gt;2)-alpha-D-Man-(1-&gt;3)-[alpha-D-Man-(1-&gt;3)-[alpha-D-Man-(1-&gt;2)-alpha-D-Man-(1-&gt;6)]-alpha-D-Man-(1-&gt;6)]-beta-D-Man-(1-&gt;4)-beta-D-GlcNAc-(1-&gt;4)-beta-D-GlcNAc)-L-asparaginyl-[protein] (N-glucan mannose isomer 8A1,2,3B1,3) + 3 H2O = N(4)-(alpha-D-Man-(1-&gt;3)-[alpha-D-Man-(1-&gt;3)-[alpha-D-Man-(1-&gt;6)]-alpha-D-Man-(1-&gt;6)]-beta-D-Man-(1-&gt;4)-beta-D-GlcNAc-(1-&gt;4)-beta-D-GlcNAc)-L-asparaginyl-[protein] (N-glucan mannose isomer 5A1,2) + 3 beta-D-mannose</text>
        <dbReference type="Rhea" id="RHEA:56028"/>
        <dbReference type="Rhea" id="RHEA-COMP:14358"/>
        <dbReference type="Rhea" id="RHEA-COMP:14367"/>
        <dbReference type="ChEBI" id="CHEBI:15377"/>
        <dbReference type="ChEBI" id="CHEBI:28563"/>
        <dbReference type="ChEBI" id="CHEBI:59087"/>
        <dbReference type="ChEBI" id="CHEBI:60628"/>
        <dbReference type="EC" id="3.2.1.113"/>
    </reaction>
</comment>
<feature type="active site" description="Proton donor" evidence="13">
    <location>
        <position position="382"/>
    </location>
</feature>
<evidence type="ECO:0000256" key="2">
    <source>
        <dbReference type="ARBA" id="ARBA00004240"/>
    </source>
</evidence>